<dbReference type="eggNOG" id="COG2226">
    <property type="taxonomic scope" value="Bacteria"/>
</dbReference>
<dbReference type="RefSeq" id="WP_011997788.1">
    <property type="nucleotide sequence ID" value="NC_009767.1"/>
</dbReference>
<sequence>MDTLPVLVAHADWGSSAARRRLAYALCQPDGTFLAVAPGPAGDPQTLLARLRALAPNGAILFGVDFPLGLPLRYAAVAGITDFAAILPEFGSGQWAQFYNVADHPDAISIVRPFYPQRPGGARQAHLVRALGMASIDDLRRRCDRAAAARRAAAPIFWTLGAQQVGKATIVGWRDMLGAARRAYAPDDAAFPWLWPFEGRLNDLIAAGCLVVAEVYPAECYHHLGIMLRGSKRARATRVAAGAALLAWADAAGVALELALRRAIDEGFGAAPGSDDDFDTTVGLFGALNVVLGRRAPGEPDDLVVRSVEGWILGQRGERGE</sequence>
<dbReference type="AlphaFoldDB" id="A7NFZ6"/>
<dbReference type="KEGG" id="rca:Rcas_0250"/>
<proteinExistence type="predicted"/>
<evidence type="ECO:0008006" key="3">
    <source>
        <dbReference type="Google" id="ProtNLM"/>
    </source>
</evidence>
<dbReference type="HOGENOM" id="CLU_882459_0_0_0"/>
<dbReference type="STRING" id="383372.Rcas_0250"/>
<evidence type="ECO:0000313" key="2">
    <source>
        <dbReference type="Proteomes" id="UP000000263"/>
    </source>
</evidence>
<evidence type="ECO:0000313" key="1">
    <source>
        <dbReference type="EMBL" id="ABU56383.1"/>
    </source>
</evidence>
<organism evidence="1 2">
    <name type="scientific">Roseiflexus castenholzii (strain DSM 13941 / HLO8)</name>
    <dbReference type="NCBI Taxonomy" id="383372"/>
    <lineage>
        <taxon>Bacteria</taxon>
        <taxon>Bacillati</taxon>
        <taxon>Chloroflexota</taxon>
        <taxon>Chloroflexia</taxon>
        <taxon>Chloroflexales</taxon>
        <taxon>Roseiflexineae</taxon>
        <taxon>Roseiflexaceae</taxon>
        <taxon>Roseiflexus</taxon>
    </lineage>
</organism>
<protein>
    <recommendedName>
        <fullName evidence="3">DUF429 domain-containing protein</fullName>
    </recommendedName>
</protein>
<accession>A7NFZ6</accession>
<gene>
    <name evidence="1" type="ordered locus">Rcas_0250</name>
</gene>
<dbReference type="EMBL" id="CP000804">
    <property type="protein sequence ID" value="ABU56383.1"/>
    <property type="molecule type" value="Genomic_DNA"/>
</dbReference>
<reference evidence="1 2" key="1">
    <citation type="submission" date="2007-08" db="EMBL/GenBank/DDBJ databases">
        <title>Complete sequence of Roseiflexus castenholzii DSM 13941.</title>
        <authorList>
            <consortium name="US DOE Joint Genome Institute"/>
            <person name="Copeland A."/>
            <person name="Lucas S."/>
            <person name="Lapidus A."/>
            <person name="Barry K."/>
            <person name="Glavina del Rio T."/>
            <person name="Dalin E."/>
            <person name="Tice H."/>
            <person name="Pitluck S."/>
            <person name="Thompson L.S."/>
            <person name="Brettin T."/>
            <person name="Bruce D."/>
            <person name="Detter J.C."/>
            <person name="Han C."/>
            <person name="Tapia R."/>
            <person name="Schmutz J."/>
            <person name="Larimer F."/>
            <person name="Land M."/>
            <person name="Hauser L."/>
            <person name="Kyrpides N."/>
            <person name="Mikhailova N."/>
            <person name="Bryant D.A."/>
            <person name="Hanada S."/>
            <person name="Tsukatani Y."/>
            <person name="Richardson P."/>
        </authorList>
    </citation>
    <scope>NUCLEOTIDE SEQUENCE [LARGE SCALE GENOMIC DNA]</scope>
    <source>
        <strain evidence="2">DSM 13941 / HLO8</strain>
    </source>
</reference>
<dbReference type="OrthoDB" id="3078257at2"/>
<keyword evidence="2" id="KW-1185">Reference proteome</keyword>
<name>A7NFZ6_ROSCS</name>
<dbReference type="Proteomes" id="UP000000263">
    <property type="component" value="Chromosome"/>
</dbReference>